<feature type="transmembrane region" description="Helical" evidence="13">
    <location>
        <begin position="12"/>
        <end position="29"/>
    </location>
</feature>
<dbReference type="EC" id="2.7.1.59" evidence="4"/>
<evidence type="ECO:0000259" key="14">
    <source>
        <dbReference type="PROSITE" id="PS50893"/>
    </source>
</evidence>
<comment type="similarity">
    <text evidence="2">Belongs to the eukaryotic-type N-acetylglucosamine kinase family.</text>
</comment>
<dbReference type="GO" id="GO:0005778">
    <property type="term" value="C:peroxisomal membrane"/>
    <property type="evidence" value="ECO:0007669"/>
    <property type="project" value="UniProtKB-SubCell"/>
</dbReference>
<evidence type="ECO:0000256" key="6">
    <source>
        <dbReference type="ARBA" id="ARBA00022448"/>
    </source>
</evidence>
<dbReference type="PANTHER" id="PTHR11384">
    <property type="entry name" value="ATP-BINDING CASSETTE, SUB-FAMILY D MEMBER"/>
    <property type="match status" value="1"/>
</dbReference>
<dbReference type="WBParaSite" id="nRc.2.0.1.t23807-RA">
    <property type="protein sequence ID" value="nRc.2.0.1.t23807-RA"/>
    <property type="gene ID" value="nRc.2.0.1.g23807"/>
</dbReference>
<dbReference type="Pfam" id="PF06472">
    <property type="entry name" value="ABC_membrane_2"/>
    <property type="match status" value="1"/>
</dbReference>
<evidence type="ECO:0000256" key="12">
    <source>
        <dbReference type="ARBA" id="ARBA00031123"/>
    </source>
</evidence>
<dbReference type="AlphaFoldDB" id="A0A915JCC0"/>
<feature type="domain" description="ABC transmembrane type-1" evidence="15">
    <location>
        <begin position="111"/>
        <end position="322"/>
    </location>
</feature>
<dbReference type="Gene3D" id="3.30.420.40">
    <property type="match status" value="1"/>
</dbReference>
<evidence type="ECO:0000256" key="9">
    <source>
        <dbReference type="ARBA" id="ARBA00022840"/>
    </source>
</evidence>
<dbReference type="SMART" id="SM00382">
    <property type="entry name" value="AAA"/>
    <property type="match status" value="1"/>
</dbReference>
<dbReference type="GO" id="GO:0005324">
    <property type="term" value="F:long-chain fatty acid transmembrane transporter activity"/>
    <property type="evidence" value="ECO:0007669"/>
    <property type="project" value="TreeGrafter"/>
</dbReference>
<evidence type="ECO:0000256" key="1">
    <source>
        <dbReference type="ARBA" id="ARBA00004585"/>
    </source>
</evidence>
<dbReference type="InterPro" id="IPR003593">
    <property type="entry name" value="AAA+_ATPase"/>
</dbReference>
<evidence type="ECO:0000313" key="16">
    <source>
        <dbReference type="Proteomes" id="UP000887565"/>
    </source>
</evidence>
<keyword evidence="7 13" id="KW-0812">Transmembrane</keyword>
<comment type="similarity">
    <text evidence="3">Belongs to the ABC transporter superfamily. ABCD family. Peroxisomal fatty acyl CoA transporter (TC 3.A.1.203) subfamily.</text>
</comment>
<keyword evidence="11 13" id="KW-0472">Membrane</keyword>
<keyword evidence="9" id="KW-0067">ATP-binding</keyword>
<dbReference type="InterPro" id="IPR017871">
    <property type="entry name" value="ABC_transporter-like_CS"/>
</dbReference>
<dbReference type="InterPro" id="IPR050835">
    <property type="entry name" value="ABC_transporter_sub-D"/>
</dbReference>
<dbReference type="SUPFAM" id="SSF90123">
    <property type="entry name" value="ABC transporter transmembrane region"/>
    <property type="match status" value="1"/>
</dbReference>
<sequence>MSTLSKLSSQNFKTISCIGALAGVYYFYIKQRKKSVLSALDLKKAKKISKDKERNSRISVDGKFLKKLYSILKILIPSLFSSEVLYLLLVAVSLISRTYCDVWMIKNGTEIESAIIGRNKKLFTKNLIQFVFAMPAISVVNNLLKYGLSELNLCFRTRLTNYLYEQYLNGYTFYKMSNLDNRIANPDQLLTQDVEKFCESLVHLYSNVSKPILDIVLYVYTLTMSIGFQGPAMMLSYLVFSGFILTKLRQPMVKMTVAEQELEGEFRFINSRVIVNSEEIAFYQGHNREKTTLLKAFHRLIIHLRKLTYFRFSMGFMDNIVAKYIATIIGYFCVSRPFFSKTDRRLLNQNHNILMEHYYKSGRMLVKLAEAIGRMALAGREMTKLAGYTARVTDFAKVLSDLKEGHYVRTMIDQQNDVEKDQQSNEKLSSIPLIPGSGRIVIENNVIRFDNVPLVTPNGDVLLNGMNFEVRSGMNVLVCGPNGCGKSSLFRILGELWPLFGGVLTKPDKGKLFYIPQRPYMTIGTLRDQIIYPDNVDDMRNKLINDNRLEKFLEIVQLTYLKSREKGLDAVQDWMDVLSGGEKQRIAMARLFYHAPQFAILDECTSAVSVDVEGSMYQYCRKAEITLFTVSHRKSLWQHHDYYLHMDGRGSYEFKAIDENTSEFGSFQIDLLLNAKMTKGDVLYFAGVEGGGSSSRVVIMNEKGEILQLHEGPGTNFFLTGIEEGVSRLGELIYSALKRLNLQDTTLVSLGLALSGAEDEYVNAEFLTHLKSRFPKLANYYYFTSDSIGTIATALPNGKKSKADSLASLGSSGIVVISGTGSSCRLLNPDGDVHCCGGWGHMLGDEGSAFWISLNAIKLAFDIDDGLDNRNMSTDYVIEKMMTFFNLRSKLGILDYLHKKFDKSQFAVFCKELAAGARDHNDQLCRYIFHEAGKILGRHVLAVSKNAHKSLFAQPGGLPIVTVGSVWKSFDLLKEGFLEGLKPRTINDPKILEVQLLRLKASPAIGAAVLGAKQANIKLPEDFAANAESYYHHKF</sequence>
<dbReference type="InterPro" id="IPR036640">
    <property type="entry name" value="ABC1_TM_sf"/>
</dbReference>
<evidence type="ECO:0000256" key="5">
    <source>
        <dbReference type="ARBA" id="ARBA00014974"/>
    </source>
</evidence>
<dbReference type="Pfam" id="PF01869">
    <property type="entry name" value="BcrAD_BadFG"/>
    <property type="match status" value="1"/>
</dbReference>
<dbReference type="GO" id="GO:0015910">
    <property type="term" value="P:long-chain fatty acid import into peroxisome"/>
    <property type="evidence" value="ECO:0007669"/>
    <property type="project" value="TreeGrafter"/>
</dbReference>
<feature type="transmembrane region" description="Helical" evidence="13">
    <location>
        <begin position="74"/>
        <end position="96"/>
    </location>
</feature>
<evidence type="ECO:0000259" key="15">
    <source>
        <dbReference type="PROSITE" id="PS50929"/>
    </source>
</evidence>
<dbReference type="PROSITE" id="PS00211">
    <property type="entry name" value="ABC_TRANSPORTER_1"/>
    <property type="match status" value="1"/>
</dbReference>
<dbReference type="Proteomes" id="UP000887565">
    <property type="component" value="Unplaced"/>
</dbReference>
<comment type="subcellular location">
    <subcellularLocation>
        <location evidence="1">Peroxisome membrane</location>
        <topology evidence="1">Multi-pass membrane protein</topology>
    </subcellularLocation>
</comment>
<dbReference type="GO" id="GO:0007031">
    <property type="term" value="P:peroxisome organization"/>
    <property type="evidence" value="ECO:0007669"/>
    <property type="project" value="TreeGrafter"/>
</dbReference>
<name>A0A915JCC0_ROMCU</name>
<evidence type="ECO:0000256" key="11">
    <source>
        <dbReference type="ARBA" id="ARBA00023136"/>
    </source>
</evidence>
<evidence type="ECO:0000256" key="2">
    <source>
        <dbReference type="ARBA" id="ARBA00006198"/>
    </source>
</evidence>
<feature type="transmembrane region" description="Helical" evidence="13">
    <location>
        <begin position="215"/>
        <end position="245"/>
    </location>
</feature>
<organism evidence="16 17">
    <name type="scientific">Romanomermis culicivorax</name>
    <name type="common">Nematode worm</name>
    <dbReference type="NCBI Taxonomy" id="13658"/>
    <lineage>
        <taxon>Eukaryota</taxon>
        <taxon>Metazoa</taxon>
        <taxon>Ecdysozoa</taxon>
        <taxon>Nematoda</taxon>
        <taxon>Enoplea</taxon>
        <taxon>Dorylaimia</taxon>
        <taxon>Mermithida</taxon>
        <taxon>Mermithoidea</taxon>
        <taxon>Mermithidae</taxon>
        <taxon>Romanomermis</taxon>
    </lineage>
</organism>
<proteinExistence type="inferred from homology"/>
<keyword evidence="8" id="KW-0547">Nucleotide-binding</keyword>
<dbReference type="Pfam" id="PF00005">
    <property type="entry name" value="ABC_tran"/>
    <property type="match status" value="1"/>
</dbReference>
<accession>A0A915JCC0</accession>
<dbReference type="FunFam" id="3.40.50.300:FF:000636">
    <property type="entry name" value="ATP-binding cassette sub-family D member 3"/>
    <property type="match status" value="1"/>
</dbReference>
<evidence type="ECO:0000256" key="10">
    <source>
        <dbReference type="ARBA" id="ARBA00022989"/>
    </source>
</evidence>
<dbReference type="Gene3D" id="3.40.50.300">
    <property type="entry name" value="P-loop containing nucleotide triphosphate hydrolases"/>
    <property type="match status" value="1"/>
</dbReference>
<keyword evidence="10 13" id="KW-1133">Transmembrane helix</keyword>
<feature type="transmembrane region" description="Helical" evidence="13">
    <location>
        <begin position="127"/>
        <end position="144"/>
    </location>
</feature>
<reference evidence="17" key="1">
    <citation type="submission" date="2022-11" db="UniProtKB">
        <authorList>
            <consortium name="WormBaseParasite"/>
        </authorList>
    </citation>
    <scope>IDENTIFICATION</scope>
</reference>
<dbReference type="SUPFAM" id="SSF52540">
    <property type="entry name" value="P-loop containing nucleoside triphosphate hydrolases"/>
    <property type="match status" value="1"/>
</dbReference>
<keyword evidence="16" id="KW-1185">Reference proteome</keyword>
<dbReference type="InterPro" id="IPR003439">
    <property type="entry name" value="ABC_transporter-like_ATP-bd"/>
</dbReference>
<dbReference type="GO" id="GO:0140359">
    <property type="term" value="F:ABC-type transporter activity"/>
    <property type="evidence" value="ECO:0007669"/>
    <property type="project" value="InterPro"/>
</dbReference>
<dbReference type="InterPro" id="IPR011527">
    <property type="entry name" value="ABC1_TM_dom"/>
</dbReference>
<dbReference type="GO" id="GO:0042760">
    <property type="term" value="P:very long-chain fatty acid catabolic process"/>
    <property type="evidence" value="ECO:0007669"/>
    <property type="project" value="TreeGrafter"/>
</dbReference>
<dbReference type="PROSITE" id="PS50893">
    <property type="entry name" value="ABC_TRANSPORTER_2"/>
    <property type="match status" value="1"/>
</dbReference>
<feature type="transmembrane region" description="Helical" evidence="13">
    <location>
        <begin position="320"/>
        <end position="339"/>
    </location>
</feature>
<evidence type="ECO:0000313" key="17">
    <source>
        <dbReference type="WBParaSite" id="nRc.2.0.1.t23807-RA"/>
    </source>
</evidence>
<dbReference type="InterPro" id="IPR027417">
    <property type="entry name" value="P-loop_NTPase"/>
</dbReference>
<protein>
    <recommendedName>
        <fullName evidence="5">N-acetyl-D-glucosamine kinase</fullName>
        <ecNumber evidence="4">2.7.1.59</ecNumber>
    </recommendedName>
    <alternativeName>
        <fullName evidence="12">GlcNAc kinase</fullName>
    </alternativeName>
</protein>
<dbReference type="CDD" id="cd03223">
    <property type="entry name" value="ABCD_peroxisomal_ALDP"/>
    <property type="match status" value="1"/>
</dbReference>
<dbReference type="SUPFAM" id="SSF53067">
    <property type="entry name" value="Actin-like ATPase domain"/>
    <property type="match status" value="2"/>
</dbReference>
<evidence type="ECO:0000256" key="3">
    <source>
        <dbReference type="ARBA" id="ARBA00008575"/>
    </source>
</evidence>
<dbReference type="GO" id="GO:0006635">
    <property type="term" value="P:fatty acid beta-oxidation"/>
    <property type="evidence" value="ECO:0007669"/>
    <property type="project" value="TreeGrafter"/>
</dbReference>
<dbReference type="GO" id="GO:0045127">
    <property type="term" value="F:N-acetylglucosamine kinase activity"/>
    <property type="evidence" value="ECO:0007669"/>
    <property type="project" value="UniProtKB-EC"/>
</dbReference>
<dbReference type="PANTHER" id="PTHR11384:SF62">
    <property type="entry name" value="ATP-BINDING CASSETTE SUB-FAMILY D MEMBER 3"/>
    <property type="match status" value="1"/>
</dbReference>
<dbReference type="PROSITE" id="PS50929">
    <property type="entry name" value="ABC_TM1F"/>
    <property type="match status" value="1"/>
</dbReference>
<feature type="domain" description="ABC transporter" evidence="14">
    <location>
        <begin position="447"/>
        <end position="673"/>
    </location>
</feature>
<dbReference type="GO" id="GO:0016887">
    <property type="term" value="F:ATP hydrolysis activity"/>
    <property type="evidence" value="ECO:0007669"/>
    <property type="project" value="InterPro"/>
</dbReference>
<evidence type="ECO:0000256" key="4">
    <source>
        <dbReference type="ARBA" id="ARBA00012122"/>
    </source>
</evidence>
<keyword evidence="6" id="KW-0813">Transport</keyword>
<evidence type="ECO:0000256" key="7">
    <source>
        <dbReference type="ARBA" id="ARBA00022692"/>
    </source>
</evidence>
<dbReference type="InterPro" id="IPR002731">
    <property type="entry name" value="ATPase_BadF"/>
</dbReference>
<evidence type="ECO:0000256" key="8">
    <source>
        <dbReference type="ARBA" id="ARBA00022741"/>
    </source>
</evidence>
<dbReference type="GO" id="GO:0005524">
    <property type="term" value="F:ATP binding"/>
    <property type="evidence" value="ECO:0007669"/>
    <property type="project" value="UniProtKB-KW"/>
</dbReference>
<dbReference type="InterPro" id="IPR043129">
    <property type="entry name" value="ATPase_NBD"/>
</dbReference>
<dbReference type="CDD" id="cd24078">
    <property type="entry name" value="ASKHA_NBD_NAGK_meta"/>
    <property type="match status" value="1"/>
</dbReference>
<evidence type="ECO:0000256" key="13">
    <source>
        <dbReference type="SAM" id="Phobius"/>
    </source>
</evidence>